<dbReference type="GO" id="GO:0006633">
    <property type="term" value="P:fatty acid biosynthetic process"/>
    <property type="evidence" value="ECO:0007669"/>
    <property type="project" value="InterPro"/>
</dbReference>
<dbReference type="GO" id="GO:0004315">
    <property type="term" value="F:3-oxoacyl-[acyl-carrier-protein] synthase activity"/>
    <property type="evidence" value="ECO:0007669"/>
    <property type="project" value="InterPro"/>
</dbReference>
<evidence type="ECO:0000256" key="1">
    <source>
        <dbReference type="ARBA" id="ARBA00004796"/>
    </source>
</evidence>
<name>U5EJ60_NOCAS</name>
<gene>
    <name evidence="6" type="primary">fabF</name>
    <name evidence="6" type="ORF">NCAST_26_01270</name>
</gene>
<dbReference type="InterPro" id="IPR014030">
    <property type="entry name" value="Ketoacyl_synth_N"/>
</dbReference>
<dbReference type="Pfam" id="PF02801">
    <property type="entry name" value="Ketoacyl-synt_C"/>
    <property type="match status" value="1"/>
</dbReference>
<evidence type="ECO:0000256" key="3">
    <source>
        <dbReference type="ARBA" id="ARBA00022679"/>
    </source>
</evidence>
<comment type="pathway">
    <text evidence="1">Lipid metabolism; mycolic acid biosynthesis.</text>
</comment>
<dbReference type="UniPathway" id="UPA00915"/>
<organism evidence="6 7">
    <name type="scientific">Nocardia asteroides NBRC 15531</name>
    <dbReference type="NCBI Taxonomy" id="1110697"/>
    <lineage>
        <taxon>Bacteria</taxon>
        <taxon>Bacillati</taxon>
        <taxon>Actinomycetota</taxon>
        <taxon>Actinomycetes</taxon>
        <taxon>Mycobacteriales</taxon>
        <taxon>Nocardiaceae</taxon>
        <taxon>Nocardia</taxon>
    </lineage>
</organism>
<dbReference type="InterPro" id="IPR014031">
    <property type="entry name" value="Ketoacyl_synth_C"/>
</dbReference>
<dbReference type="InterPro" id="IPR016039">
    <property type="entry name" value="Thiolase-like"/>
</dbReference>
<evidence type="ECO:0000256" key="2">
    <source>
        <dbReference type="ARBA" id="ARBA00008467"/>
    </source>
</evidence>
<dbReference type="PANTHER" id="PTHR11712:SF347">
    <property type="entry name" value="BETA KETOACYL-ACYL CARRIER PROTEIN SYNTHASE"/>
    <property type="match status" value="1"/>
</dbReference>
<dbReference type="GeneID" id="91516525"/>
<feature type="domain" description="Ketosynthase family 3 (KS3)" evidence="5">
    <location>
        <begin position="1"/>
        <end position="380"/>
    </location>
</feature>
<comment type="similarity">
    <text evidence="2 4">Belongs to the thiolase-like superfamily. Beta-ketoacyl-ACP synthases family.</text>
</comment>
<dbReference type="AlphaFoldDB" id="U5EJ60"/>
<dbReference type="SUPFAM" id="SSF53901">
    <property type="entry name" value="Thiolase-like"/>
    <property type="match status" value="2"/>
</dbReference>
<dbReference type="PROSITE" id="PS00606">
    <property type="entry name" value="KS3_1"/>
    <property type="match status" value="1"/>
</dbReference>
<dbReference type="InterPro" id="IPR020841">
    <property type="entry name" value="PKS_Beta-ketoAc_synthase_dom"/>
</dbReference>
<evidence type="ECO:0000256" key="4">
    <source>
        <dbReference type="RuleBase" id="RU003694"/>
    </source>
</evidence>
<keyword evidence="3 4" id="KW-0808">Transferase</keyword>
<protein>
    <submittedName>
        <fullName evidence="6">3-oxoacyl-[acyl-carrier-protein] synthase II</fullName>
    </submittedName>
</protein>
<keyword evidence="7" id="KW-1185">Reference proteome</keyword>
<evidence type="ECO:0000259" key="5">
    <source>
        <dbReference type="PROSITE" id="PS52004"/>
    </source>
</evidence>
<dbReference type="PROSITE" id="PS52004">
    <property type="entry name" value="KS3_2"/>
    <property type="match status" value="1"/>
</dbReference>
<dbReference type="OrthoDB" id="9808669at2"/>
<proteinExistence type="inferred from homology"/>
<evidence type="ECO:0000313" key="7">
    <source>
        <dbReference type="Proteomes" id="UP000017048"/>
    </source>
</evidence>
<dbReference type="RefSeq" id="WP_019046413.1">
    <property type="nucleotide sequence ID" value="NZ_BAFO02000026.1"/>
</dbReference>
<dbReference type="Gene3D" id="3.40.47.10">
    <property type="match status" value="2"/>
</dbReference>
<accession>U5EJ60</accession>
<dbReference type="InterPro" id="IPR018201">
    <property type="entry name" value="Ketoacyl_synth_AS"/>
</dbReference>
<dbReference type="eggNOG" id="COG0304">
    <property type="taxonomic scope" value="Bacteria"/>
</dbReference>
<evidence type="ECO:0000313" key="6">
    <source>
        <dbReference type="EMBL" id="GAD85149.1"/>
    </source>
</evidence>
<dbReference type="Pfam" id="PF00109">
    <property type="entry name" value="ketoacyl-synt"/>
    <property type="match status" value="1"/>
</dbReference>
<comment type="caution">
    <text evidence="6">The sequence shown here is derived from an EMBL/GenBank/DDBJ whole genome shotgun (WGS) entry which is preliminary data.</text>
</comment>
<dbReference type="Proteomes" id="UP000017048">
    <property type="component" value="Unassembled WGS sequence"/>
</dbReference>
<sequence length="381" mass="39692">MSIAGIGVVSGYGWGREHLWKGVLGSKPAARLYPGYGPDRDQHAWIARIPDDGDLAHGGGLFGRAVHAAAAEAIADAEARGWCRAGRTVGLVHAFTLGDVADWRDFYLVDEGHRRSRDYLRLLPSTPISVVMQEFGFHGPAMNVSAACSSGSVGLLTAKMWRDAGLVDDVLCVTTDISATPEMVEHFVRLGAAVADADPLTACKPFQEGTLGFPMAEASVAFLLTDAVEQSYARVLGGAMTNDAFHVVSVDPAHTQIIACARRALTAAGVDAADIAYVNAHATGTVQCDTAERDVLTTVFADRPVITALKPLTGHCQGAAAAVEVATIALSYERGIAVSAPIVAPAHPRLLDGTAPMTDGLTLKLSMGMGGNNAAVVLGPA</sequence>
<dbReference type="PANTHER" id="PTHR11712">
    <property type="entry name" value="POLYKETIDE SYNTHASE-RELATED"/>
    <property type="match status" value="1"/>
</dbReference>
<dbReference type="EMBL" id="BAFO02000026">
    <property type="protein sequence ID" value="GAD85149.1"/>
    <property type="molecule type" value="Genomic_DNA"/>
</dbReference>
<reference evidence="6 7" key="1">
    <citation type="journal article" date="2014" name="BMC Genomics">
        <title>Genome based analysis of type-I polyketide synthase and nonribosomal peptide synthetase gene clusters in seven strains of five representative Nocardia species.</title>
        <authorList>
            <person name="Komaki H."/>
            <person name="Ichikawa N."/>
            <person name="Hosoyama A."/>
            <person name="Takahashi-Nakaguchi A."/>
            <person name="Matsuzawa T."/>
            <person name="Suzuki K."/>
            <person name="Fujita N."/>
            <person name="Gonoi T."/>
        </authorList>
    </citation>
    <scope>NUCLEOTIDE SEQUENCE [LARGE SCALE GENOMIC DNA]</scope>
    <source>
        <strain evidence="6 7">NBRC 15531</strain>
    </source>
</reference>
<dbReference type="SMART" id="SM00825">
    <property type="entry name" value="PKS_KS"/>
    <property type="match status" value="1"/>
</dbReference>
<dbReference type="InterPro" id="IPR000794">
    <property type="entry name" value="Beta-ketoacyl_synthase"/>
</dbReference>
<dbReference type="STRING" id="1824.SAMN05444423_110128"/>